<evidence type="ECO:0000313" key="1">
    <source>
        <dbReference type="EMBL" id="GGY96889.1"/>
    </source>
</evidence>
<evidence type="ECO:0000313" key="2">
    <source>
        <dbReference type="Proteomes" id="UP000648075"/>
    </source>
</evidence>
<comment type="caution">
    <text evidence="1">The sequence shown here is derived from an EMBL/GenBank/DDBJ whole genome shotgun (WGS) entry which is preliminary data.</text>
</comment>
<gene>
    <name evidence="1" type="ORF">GCM10011614_09790</name>
</gene>
<sequence length="61" mass="6611">MPSVSPLNAPIPPVRSRVLRAARQPNDRLPHPSWRAATGHAAAMSGRLGGSARDFWERLGL</sequence>
<protein>
    <submittedName>
        <fullName evidence="1">Uncharacterized protein</fullName>
    </submittedName>
</protein>
<dbReference type="AlphaFoldDB" id="A0A918UEQ2"/>
<reference evidence="1" key="2">
    <citation type="submission" date="2020-09" db="EMBL/GenBank/DDBJ databases">
        <authorList>
            <person name="Sun Q."/>
            <person name="Kim S."/>
        </authorList>
    </citation>
    <scope>NUCLEOTIDE SEQUENCE</scope>
    <source>
        <strain evidence="1">KCTC 32255</strain>
    </source>
</reference>
<dbReference type="EMBL" id="BMZA01000002">
    <property type="protein sequence ID" value="GGY96889.1"/>
    <property type="molecule type" value="Genomic_DNA"/>
</dbReference>
<dbReference type="Proteomes" id="UP000648075">
    <property type="component" value="Unassembled WGS sequence"/>
</dbReference>
<accession>A0A918UEQ2</accession>
<organism evidence="1 2">
    <name type="scientific">Novosphingobium colocasiae</name>
    <dbReference type="NCBI Taxonomy" id="1256513"/>
    <lineage>
        <taxon>Bacteria</taxon>
        <taxon>Pseudomonadati</taxon>
        <taxon>Pseudomonadota</taxon>
        <taxon>Alphaproteobacteria</taxon>
        <taxon>Sphingomonadales</taxon>
        <taxon>Sphingomonadaceae</taxon>
        <taxon>Novosphingobium</taxon>
    </lineage>
</organism>
<name>A0A918UEQ2_9SPHN</name>
<proteinExistence type="predicted"/>
<reference evidence="1" key="1">
    <citation type="journal article" date="2014" name="Int. J. Syst. Evol. Microbiol.">
        <title>Complete genome sequence of Corynebacterium casei LMG S-19264T (=DSM 44701T), isolated from a smear-ripened cheese.</title>
        <authorList>
            <consortium name="US DOE Joint Genome Institute (JGI-PGF)"/>
            <person name="Walter F."/>
            <person name="Albersmeier A."/>
            <person name="Kalinowski J."/>
            <person name="Ruckert C."/>
        </authorList>
    </citation>
    <scope>NUCLEOTIDE SEQUENCE</scope>
    <source>
        <strain evidence="1">KCTC 32255</strain>
    </source>
</reference>
<keyword evidence="2" id="KW-1185">Reference proteome</keyword>